<dbReference type="Gene3D" id="3.30.980.10">
    <property type="entry name" value="Threonyl-trna Synthetase, Chain A, domain 2"/>
    <property type="match status" value="1"/>
</dbReference>
<evidence type="ECO:0000256" key="8">
    <source>
        <dbReference type="ARBA" id="ARBA00022833"/>
    </source>
</evidence>
<sequence>MIKITFPDGSVREYNEGINGLQIAESISSRLAQDVLACGVNDEIYDLERPINEDASVVLYKWDDEQGKHAFWHTSAHLLAEALQELYPGIQFGIGPAIESGFYYDVDPGEAIIREADLLVIETKMTELAAKKEAVIRQDITKSDALKLFGDRGETYKTELISELEDGHITTYTQGTFTDLCRGPHLPTTAPIKAIKLTSIAGAYWRGQENRKMLTRIYGITFPKKKMLDEYLTMMEEAKKRDHRKIGKEMELFMFSDTVGKGLPMWLPKGTALRLRLEDFLKKIQKRFGYLQVMTPHIGGKALYVTSGHYAKYGKDSFQPIHTPEEGEEYLLKPMNCPHHCEMYKHRPRSYKDLPLRLAEFGTVYRYEQSGELHGLTRVRSFTQDDAHIFCRPDQVKEEFLHVMDIIFIIFKALDFENFEVQISLRDPNNRDKYIGSDENWEKAEQSIVEACREKGLKAKVELGEAAFYGPKLDFMVRDAIGRKWQLGTIQVDYNLPERFQLEYTGADNQKHRPVMIHRAPFGSMERFVAVLIEHTGGKFPLWLTPEQVAILTVSEKFNDYAEKLKAYFDTQDIRAFVDNRSEKIGRKIRDNEMQHIPYMLIVGEKEEENGEVSVRKQGEGDQGTMKFEEFGKILNEEIQNMINKW</sequence>
<organism evidence="17">
    <name type="scientific">termite gut metagenome</name>
    <dbReference type="NCBI Taxonomy" id="433724"/>
    <lineage>
        <taxon>unclassified sequences</taxon>
        <taxon>metagenomes</taxon>
        <taxon>organismal metagenomes</taxon>
    </lineage>
</organism>
<keyword evidence="4" id="KW-0820">tRNA-binding</keyword>
<dbReference type="Pfam" id="PF07973">
    <property type="entry name" value="tRNA_SAD"/>
    <property type="match status" value="1"/>
</dbReference>
<evidence type="ECO:0000256" key="10">
    <source>
        <dbReference type="ARBA" id="ARBA00022884"/>
    </source>
</evidence>
<keyword evidence="7" id="KW-0547">Nucleotide-binding</keyword>
<dbReference type="Gene3D" id="3.10.20.30">
    <property type="match status" value="1"/>
</dbReference>
<evidence type="ECO:0000256" key="9">
    <source>
        <dbReference type="ARBA" id="ARBA00022840"/>
    </source>
</evidence>
<dbReference type="GO" id="GO:0046872">
    <property type="term" value="F:metal ion binding"/>
    <property type="evidence" value="ECO:0007669"/>
    <property type="project" value="UniProtKB-KW"/>
</dbReference>
<dbReference type="InterPro" id="IPR004095">
    <property type="entry name" value="TGS"/>
</dbReference>
<dbReference type="Gene3D" id="3.30.930.10">
    <property type="entry name" value="Bira Bifunctional Protein, Domain 2"/>
    <property type="match status" value="1"/>
</dbReference>
<dbReference type="InterPro" id="IPR047246">
    <property type="entry name" value="ThrRS_anticodon"/>
</dbReference>
<dbReference type="SUPFAM" id="SSF55186">
    <property type="entry name" value="ThrRS/AlaRS common domain"/>
    <property type="match status" value="1"/>
</dbReference>
<dbReference type="GO" id="GO:0006435">
    <property type="term" value="P:threonyl-tRNA aminoacylation"/>
    <property type="evidence" value="ECO:0007669"/>
    <property type="project" value="InterPro"/>
</dbReference>
<keyword evidence="12" id="KW-0030">Aminoacyl-tRNA synthetase</keyword>
<evidence type="ECO:0000313" key="17">
    <source>
        <dbReference type="EMBL" id="KAA6349955.1"/>
    </source>
</evidence>
<dbReference type="Pfam" id="PF02824">
    <property type="entry name" value="TGS"/>
    <property type="match status" value="1"/>
</dbReference>
<dbReference type="GO" id="GO:0000049">
    <property type="term" value="F:tRNA binding"/>
    <property type="evidence" value="ECO:0007669"/>
    <property type="project" value="UniProtKB-KW"/>
</dbReference>
<dbReference type="CDD" id="cd01667">
    <property type="entry name" value="TGS_ThrRS"/>
    <property type="match status" value="1"/>
</dbReference>
<dbReference type="PRINTS" id="PR01047">
    <property type="entry name" value="TRNASYNTHTHR"/>
</dbReference>
<dbReference type="InterPro" id="IPR018163">
    <property type="entry name" value="Thr/Ala-tRNA-synth_IIc_edit"/>
</dbReference>
<dbReference type="FunFam" id="3.30.980.10:FF:000005">
    <property type="entry name" value="Threonyl-tRNA synthetase, mitochondrial"/>
    <property type="match status" value="1"/>
</dbReference>
<name>A0A5J4SXL9_9ZZZZ</name>
<evidence type="ECO:0000256" key="4">
    <source>
        <dbReference type="ARBA" id="ARBA00022555"/>
    </source>
</evidence>
<dbReference type="PANTHER" id="PTHR11451">
    <property type="entry name" value="THREONINE-TRNA LIGASE"/>
    <property type="match status" value="1"/>
</dbReference>
<dbReference type="CDD" id="cd00860">
    <property type="entry name" value="ThrRS_anticodon"/>
    <property type="match status" value="1"/>
</dbReference>
<dbReference type="FunFam" id="3.10.20.30:FF:000005">
    <property type="entry name" value="Threonine--tRNA ligase"/>
    <property type="match status" value="1"/>
</dbReference>
<dbReference type="PROSITE" id="PS50862">
    <property type="entry name" value="AA_TRNA_LIGASE_II"/>
    <property type="match status" value="1"/>
</dbReference>
<evidence type="ECO:0000259" key="16">
    <source>
        <dbReference type="PROSITE" id="PS51880"/>
    </source>
</evidence>
<dbReference type="InterPro" id="IPR002320">
    <property type="entry name" value="Thr-tRNA-ligase_IIa"/>
</dbReference>
<keyword evidence="10" id="KW-0694">RNA-binding</keyword>
<comment type="similarity">
    <text evidence="1">Belongs to the class-II aminoacyl-tRNA synthetase family.</text>
</comment>
<dbReference type="Gene3D" id="3.30.54.20">
    <property type="match status" value="1"/>
</dbReference>
<dbReference type="GO" id="GO:0005524">
    <property type="term" value="F:ATP binding"/>
    <property type="evidence" value="ECO:0007669"/>
    <property type="project" value="UniProtKB-KW"/>
</dbReference>
<dbReference type="FunFam" id="3.40.50.800:FF:000001">
    <property type="entry name" value="Threonine--tRNA ligase"/>
    <property type="match status" value="1"/>
</dbReference>
<gene>
    <name evidence="17" type="ORF">EZS27_002644</name>
    <name evidence="18" type="ORF">EZS27_002648</name>
</gene>
<dbReference type="PANTHER" id="PTHR11451:SF44">
    <property type="entry name" value="THREONINE--TRNA LIGASE, CHLOROPLASTIC_MITOCHONDRIAL 2"/>
    <property type="match status" value="1"/>
</dbReference>
<dbReference type="SUPFAM" id="SSF52954">
    <property type="entry name" value="Class II aaRS ABD-related"/>
    <property type="match status" value="1"/>
</dbReference>
<dbReference type="InterPro" id="IPR002314">
    <property type="entry name" value="aa-tRNA-synt_IIb"/>
</dbReference>
<keyword evidence="8" id="KW-0862">Zinc</keyword>
<feature type="domain" description="Aminoacyl-transfer RNA synthetases class-II family profile" evidence="15">
    <location>
        <begin position="242"/>
        <end position="541"/>
    </location>
</feature>
<dbReference type="SUPFAM" id="SSF81271">
    <property type="entry name" value="TGS-like"/>
    <property type="match status" value="1"/>
</dbReference>
<dbReference type="GO" id="GO:0004829">
    <property type="term" value="F:threonine-tRNA ligase activity"/>
    <property type="evidence" value="ECO:0007669"/>
    <property type="project" value="UniProtKB-EC"/>
</dbReference>
<dbReference type="InterPro" id="IPR036621">
    <property type="entry name" value="Anticodon-bd_dom_sf"/>
</dbReference>
<keyword evidence="9" id="KW-0067">ATP-binding</keyword>
<evidence type="ECO:0000256" key="12">
    <source>
        <dbReference type="ARBA" id="ARBA00023146"/>
    </source>
</evidence>
<dbReference type="EMBL" id="SNRY01000036">
    <property type="protein sequence ID" value="KAA6349959.1"/>
    <property type="molecule type" value="Genomic_DNA"/>
</dbReference>
<dbReference type="InterPro" id="IPR012675">
    <property type="entry name" value="Beta-grasp_dom_sf"/>
</dbReference>
<evidence type="ECO:0000256" key="3">
    <source>
        <dbReference type="ARBA" id="ARBA00022490"/>
    </source>
</evidence>
<evidence type="ECO:0000256" key="2">
    <source>
        <dbReference type="ARBA" id="ARBA00013163"/>
    </source>
</evidence>
<dbReference type="PROSITE" id="PS51880">
    <property type="entry name" value="TGS"/>
    <property type="match status" value="1"/>
</dbReference>
<dbReference type="SUPFAM" id="SSF55681">
    <property type="entry name" value="Class II aaRS and biotin synthetases"/>
    <property type="match status" value="1"/>
</dbReference>
<comment type="catalytic activity">
    <reaction evidence="14">
        <text>tRNA(Thr) + L-threonine + ATP = L-threonyl-tRNA(Thr) + AMP + diphosphate + H(+)</text>
        <dbReference type="Rhea" id="RHEA:24624"/>
        <dbReference type="Rhea" id="RHEA-COMP:9670"/>
        <dbReference type="Rhea" id="RHEA-COMP:9704"/>
        <dbReference type="ChEBI" id="CHEBI:15378"/>
        <dbReference type="ChEBI" id="CHEBI:30616"/>
        <dbReference type="ChEBI" id="CHEBI:33019"/>
        <dbReference type="ChEBI" id="CHEBI:57926"/>
        <dbReference type="ChEBI" id="CHEBI:78442"/>
        <dbReference type="ChEBI" id="CHEBI:78534"/>
        <dbReference type="ChEBI" id="CHEBI:456215"/>
        <dbReference type="EC" id="6.1.1.3"/>
    </reaction>
</comment>
<evidence type="ECO:0000256" key="7">
    <source>
        <dbReference type="ARBA" id="ARBA00022741"/>
    </source>
</evidence>
<dbReference type="HAMAP" id="MF_00184">
    <property type="entry name" value="Thr_tRNA_synth"/>
    <property type="match status" value="1"/>
</dbReference>
<dbReference type="CDD" id="cd00771">
    <property type="entry name" value="ThrRS_core"/>
    <property type="match status" value="1"/>
</dbReference>
<evidence type="ECO:0000256" key="13">
    <source>
        <dbReference type="ARBA" id="ARBA00031900"/>
    </source>
</evidence>
<dbReference type="EMBL" id="SNRY01000036">
    <property type="protein sequence ID" value="KAA6349955.1"/>
    <property type="molecule type" value="Genomic_DNA"/>
</dbReference>
<dbReference type="GO" id="GO:0005737">
    <property type="term" value="C:cytoplasm"/>
    <property type="evidence" value="ECO:0007669"/>
    <property type="project" value="InterPro"/>
</dbReference>
<proteinExistence type="inferred from homology"/>
<keyword evidence="5 17" id="KW-0436">Ligase</keyword>
<evidence type="ECO:0000256" key="1">
    <source>
        <dbReference type="ARBA" id="ARBA00008226"/>
    </source>
</evidence>
<dbReference type="Pfam" id="PF00587">
    <property type="entry name" value="tRNA-synt_2b"/>
    <property type="match status" value="1"/>
</dbReference>
<dbReference type="Gene3D" id="3.40.50.800">
    <property type="entry name" value="Anticodon-binding domain"/>
    <property type="match status" value="1"/>
</dbReference>
<evidence type="ECO:0000256" key="14">
    <source>
        <dbReference type="ARBA" id="ARBA00049515"/>
    </source>
</evidence>
<dbReference type="FunFam" id="3.30.54.20:FF:000002">
    <property type="entry name" value="Threonine--tRNA ligase"/>
    <property type="match status" value="1"/>
</dbReference>
<accession>A0A5J4SXL9</accession>
<dbReference type="InterPro" id="IPR006195">
    <property type="entry name" value="aa-tRNA-synth_II"/>
</dbReference>
<dbReference type="InterPro" id="IPR045864">
    <property type="entry name" value="aa-tRNA-synth_II/BPL/LPL"/>
</dbReference>
<evidence type="ECO:0000256" key="6">
    <source>
        <dbReference type="ARBA" id="ARBA00022723"/>
    </source>
</evidence>
<dbReference type="InterPro" id="IPR012676">
    <property type="entry name" value="TGS-like"/>
</dbReference>
<dbReference type="InterPro" id="IPR033728">
    <property type="entry name" value="ThrRS_core"/>
</dbReference>
<dbReference type="InterPro" id="IPR012947">
    <property type="entry name" value="tRNA_SAD"/>
</dbReference>
<reference evidence="17" key="1">
    <citation type="submission" date="2019-03" db="EMBL/GenBank/DDBJ databases">
        <title>Single cell metagenomics reveals metabolic interactions within the superorganism composed of flagellate Streblomastix strix and complex community of Bacteroidetes bacteria on its surface.</title>
        <authorList>
            <person name="Treitli S.C."/>
            <person name="Kolisko M."/>
            <person name="Husnik F."/>
            <person name="Keeling P."/>
            <person name="Hampl V."/>
        </authorList>
    </citation>
    <scope>NUCLEOTIDE SEQUENCE</scope>
    <source>
        <strain evidence="17">STM</strain>
    </source>
</reference>
<comment type="caution">
    <text evidence="17">The sequence shown here is derived from an EMBL/GenBank/DDBJ whole genome shotgun (WGS) entry which is preliminary data.</text>
</comment>
<protein>
    <recommendedName>
        <fullName evidence="2">threonine--tRNA ligase</fullName>
        <ecNumber evidence="2">6.1.1.3</ecNumber>
    </recommendedName>
    <alternativeName>
        <fullName evidence="13">Threonyl-tRNA synthetase</fullName>
    </alternativeName>
</protein>
<dbReference type="Pfam" id="PF03129">
    <property type="entry name" value="HGTP_anticodon"/>
    <property type="match status" value="1"/>
</dbReference>
<dbReference type="EC" id="6.1.1.3" evidence="2"/>
<keyword evidence="6" id="KW-0479">Metal-binding</keyword>
<dbReference type="FunFam" id="3.30.930.10:FF:000002">
    <property type="entry name" value="Threonine--tRNA ligase"/>
    <property type="match status" value="1"/>
</dbReference>
<dbReference type="AlphaFoldDB" id="A0A5J4SXL9"/>
<feature type="domain" description="TGS" evidence="16">
    <location>
        <begin position="1"/>
        <end position="61"/>
    </location>
</feature>
<dbReference type="SMART" id="SM00863">
    <property type="entry name" value="tRNA_SAD"/>
    <property type="match status" value="1"/>
</dbReference>
<dbReference type="InterPro" id="IPR004154">
    <property type="entry name" value="Anticodon-bd"/>
</dbReference>
<dbReference type="NCBIfam" id="TIGR00418">
    <property type="entry name" value="thrS"/>
    <property type="match status" value="1"/>
</dbReference>
<evidence type="ECO:0000259" key="15">
    <source>
        <dbReference type="PROSITE" id="PS50862"/>
    </source>
</evidence>
<keyword evidence="11" id="KW-0648">Protein biosynthesis</keyword>
<evidence type="ECO:0000256" key="5">
    <source>
        <dbReference type="ARBA" id="ARBA00022598"/>
    </source>
</evidence>
<evidence type="ECO:0000256" key="11">
    <source>
        <dbReference type="ARBA" id="ARBA00022917"/>
    </source>
</evidence>
<keyword evidence="3" id="KW-0963">Cytoplasm</keyword>
<evidence type="ECO:0000313" key="18">
    <source>
        <dbReference type="EMBL" id="KAA6349959.1"/>
    </source>
</evidence>